<evidence type="ECO:0000256" key="2">
    <source>
        <dbReference type="ARBA" id="ARBA00022490"/>
    </source>
</evidence>
<accession>A0AAE3VG30</accession>
<dbReference type="EMBL" id="JAUSVL010000001">
    <property type="protein sequence ID" value="MDQ0289725.1"/>
    <property type="molecule type" value="Genomic_DNA"/>
</dbReference>
<name>A0AAE3VG30_9BACT</name>
<evidence type="ECO:0000256" key="3">
    <source>
        <dbReference type="ARBA" id="ARBA00022723"/>
    </source>
</evidence>
<keyword evidence="3" id="KW-0479">Metal-binding</keyword>
<dbReference type="PANTHER" id="PTHR36438">
    <property type="entry name" value="IRON-SULFUR CLUSTER REPAIR PROTEIN YTFE"/>
    <property type="match status" value="1"/>
</dbReference>
<dbReference type="SUPFAM" id="SSF140683">
    <property type="entry name" value="SP0561-like"/>
    <property type="match status" value="1"/>
</dbReference>
<dbReference type="GO" id="GO:0005737">
    <property type="term" value="C:cytoplasm"/>
    <property type="evidence" value="ECO:0007669"/>
    <property type="project" value="UniProtKB-SubCell"/>
</dbReference>
<feature type="domain" description="Hemerythrin-like" evidence="5">
    <location>
        <begin position="91"/>
        <end position="239"/>
    </location>
</feature>
<proteinExistence type="predicted"/>
<comment type="subcellular location">
    <subcellularLocation>
        <location evidence="1">Cytoplasm</location>
    </subcellularLocation>
</comment>
<evidence type="ECO:0000313" key="6">
    <source>
        <dbReference type="EMBL" id="MDQ0289725.1"/>
    </source>
</evidence>
<protein>
    <submittedName>
        <fullName evidence="6">Regulator of cell morphogenesis and NO signaling</fullName>
    </submittedName>
</protein>
<keyword evidence="2" id="KW-0963">Cytoplasm</keyword>
<dbReference type="InterPro" id="IPR019903">
    <property type="entry name" value="RIC_family"/>
</dbReference>
<dbReference type="Pfam" id="PF04405">
    <property type="entry name" value="ScdA_N"/>
    <property type="match status" value="1"/>
</dbReference>
<organism evidence="6 7">
    <name type="scientific">Oligosphaera ethanolica</name>
    <dbReference type="NCBI Taxonomy" id="760260"/>
    <lineage>
        <taxon>Bacteria</taxon>
        <taxon>Pseudomonadati</taxon>
        <taxon>Lentisphaerota</taxon>
        <taxon>Oligosphaeria</taxon>
        <taxon>Oligosphaerales</taxon>
        <taxon>Oligosphaeraceae</taxon>
        <taxon>Oligosphaera</taxon>
    </lineage>
</organism>
<sequence>MTLQKIGPTTAIGDIVSNYPATRRVLEERGVDYCCGGARTLQDAAAKAGTDMAALLAALEQAIAATTASGEATKPSWAAEALTKLVNHIEYTHHSYTREALQRIEGLLAKVLRAHGEHHGQMLRELQTLFQALQSDLLPHLQKEEQVLFPFIRRLEMARLRHDEPPTMHCGTVLNPIRQMETEHEAAGAALAQMRALTGGYAPPADACPTFMALYDALRELEDDLHEHIHLENNILFPRSIAMAGNA</sequence>
<gene>
    <name evidence="6" type="ORF">J3R75_001832</name>
</gene>
<dbReference type="NCBIfam" id="TIGR03652">
    <property type="entry name" value="FeS_repair_RIC"/>
    <property type="match status" value="1"/>
</dbReference>
<evidence type="ECO:0000259" key="5">
    <source>
        <dbReference type="Pfam" id="PF01814"/>
    </source>
</evidence>
<comment type="caution">
    <text evidence="6">The sequence shown here is derived from an EMBL/GenBank/DDBJ whole genome shotgun (WGS) entry which is preliminary data.</text>
</comment>
<dbReference type="Gene3D" id="1.10.3910.10">
    <property type="entry name" value="SP0561-like"/>
    <property type="match status" value="1"/>
</dbReference>
<dbReference type="GO" id="GO:0046872">
    <property type="term" value="F:metal ion binding"/>
    <property type="evidence" value="ECO:0007669"/>
    <property type="project" value="UniProtKB-KW"/>
</dbReference>
<dbReference type="InterPro" id="IPR012312">
    <property type="entry name" value="Hemerythrin-like"/>
</dbReference>
<dbReference type="Gene3D" id="1.20.120.520">
    <property type="entry name" value="nmb1532 protein domain like"/>
    <property type="match status" value="1"/>
</dbReference>
<dbReference type="PANTHER" id="PTHR36438:SF1">
    <property type="entry name" value="IRON-SULFUR CLUSTER REPAIR PROTEIN YTFE"/>
    <property type="match status" value="1"/>
</dbReference>
<dbReference type="CDD" id="cd12108">
    <property type="entry name" value="Hr-like"/>
    <property type="match status" value="1"/>
</dbReference>
<keyword evidence="4" id="KW-0408">Iron</keyword>
<dbReference type="AlphaFoldDB" id="A0AAE3VG30"/>
<evidence type="ECO:0000256" key="1">
    <source>
        <dbReference type="ARBA" id="ARBA00004496"/>
    </source>
</evidence>
<evidence type="ECO:0000313" key="7">
    <source>
        <dbReference type="Proteomes" id="UP001238163"/>
    </source>
</evidence>
<keyword evidence="7" id="KW-1185">Reference proteome</keyword>
<dbReference type="RefSeq" id="WP_307261179.1">
    <property type="nucleotide sequence ID" value="NZ_JAUSVL010000001.1"/>
</dbReference>
<reference evidence="6" key="1">
    <citation type="submission" date="2023-07" db="EMBL/GenBank/DDBJ databases">
        <title>Genomic Encyclopedia of Type Strains, Phase IV (KMG-IV): sequencing the most valuable type-strain genomes for metagenomic binning, comparative biology and taxonomic classification.</title>
        <authorList>
            <person name="Goeker M."/>
        </authorList>
    </citation>
    <scope>NUCLEOTIDE SEQUENCE</scope>
    <source>
        <strain evidence="6">DSM 24202</strain>
    </source>
</reference>
<evidence type="ECO:0000256" key="4">
    <source>
        <dbReference type="ARBA" id="ARBA00023004"/>
    </source>
</evidence>
<dbReference type="Pfam" id="PF01814">
    <property type="entry name" value="Hemerythrin"/>
    <property type="match status" value="1"/>
</dbReference>
<dbReference type="InterPro" id="IPR038062">
    <property type="entry name" value="ScdA-like_N_sf"/>
</dbReference>
<dbReference type="Proteomes" id="UP001238163">
    <property type="component" value="Unassembled WGS sequence"/>
</dbReference>